<dbReference type="Pfam" id="PF22335">
    <property type="entry name" value="Cas10-Cmr2_palm2"/>
    <property type="match status" value="1"/>
</dbReference>
<evidence type="ECO:0000259" key="3">
    <source>
        <dbReference type="PROSITE" id="PS50887"/>
    </source>
</evidence>
<organism evidence="4 5">
    <name type="scientific">Arcicella aquatica</name>
    <dbReference type="NCBI Taxonomy" id="217141"/>
    <lineage>
        <taxon>Bacteria</taxon>
        <taxon>Pseudomonadati</taxon>
        <taxon>Bacteroidota</taxon>
        <taxon>Cytophagia</taxon>
        <taxon>Cytophagales</taxon>
        <taxon>Flectobacillaceae</taxon>
        <taxon>Arcicella</taxon>
    </lineage>
</organism>
<feature type="domain" description="GGDEF" evidence="3">
    <location>
        <begin position="273"/>
        <end position="415"/>
    </location>
</feature>
<keyword evidence="1" id="KW-0547">Nucleotide-binding</keyword>
<dbReference type="Pfam" id="PF12469">
    <property type="entry name" value="Cmr2_N"/>
    <property type="match status" value="1"/>
</dbReference>
<dbReference type="InterPro" id="IPR000160">
    <property type="entry name" value="GGDEF_dom"/>
</dbReference>
<comment type="caution">
    <text evidence="4">The sequence shown here is derived from an EMBL/GenBank/DDBJ whole genome shotgun (WGS) entry which is preliminary data.</text>
</comment>
<proteinExistence type="predicted"/>
<name>A0ABU5QTB5_9BACT</name>
<dbReference type="PROSITE" id="PS50887">
    <property type="entry name" value="GGDEF"/>
    <property type="match status" value="1"/>
</dbReference>
<dbReference type="RefSeq" id="WP_323252751.1">
    <property type="nucleotide sequence ID" value="NZ_JAYFUL010000051.1"/>
</dbReference>
<dbReference type="EMBL" id="JAYFUL010000051">
    <property type="protein sequence ID" value="MEA5260333.1"/>
    <property type="molecule type" value="Genomic_DNA"/>
</dbReference>
<dbReference type="InterPro" id="IPR054767">
    <property type="entry name" value="Cas10-Cmr2_palm2"/>
</dbReference>
<evidence type="ECO:0000313" key="4">
    <source>
        <dbReference type="EMBL" id="MEA5260333.1"/>
    </source>
</evidence>
<gene>
    <name evidence="4" type="primary">cas10</name>
    <name evidence="4" type="ORF">VB264_21215</name>
</gene>
<keyword evidence="2" id="KW-0051">Antiviral defense</keyword>
<dbReference type="Proteomes" id="UP001304671">
    <property type="component" value="Unassembled WGS sequence"/>
</dbReference>
<dbReference type="Gene3D" id="3.30.70.2220">
    <property type="entry name" value="CRISPR-Cas system, Cmr2 subunit, D1 domain, cysteine cluster"/>
    <property type="match status" value="1"/>
</dbReference>
<dbReference type="InterPro" id="IPR013407">
    <property type="entry name" value="CRISPR-assoc_prot_Cmr2"/>
</dbReference>
<dbReference type="InterPro" id="IPR038242">
    <property type="entry name" value="Cmr2_N"/>
</dbReference>
<reference evidence="4 5" key="1">
    <citation type="submission" date="2023-12" db="EMBL/GenBank/DDBJ databases">
        <title>Novel species of the genus Arcicella isolated from rivers.</title>
        <authorList>
            <person name="Lu H."/>
        </authorList>
    </citation>
    <scope>NUCLEOTIDE SEQUENCE [LARGE SCALE GENOMIC DNA]</scope>
    <source>
        <strain evidence="4 5">LMG 21963</strain>
    </source>
</reference>
<protein>
    <submittedName>
        <fullName evidence="4">Type III-B CRISPR-associated protein Cas10/Cmr2</fullName>
    </submittedName>
</protein>
<sequence>MSQKYLALTIGPIYKTISKARHTRELWAASYTFSYLMKEICRALPNKQDILVPAISGALDELFLCTDKDLLDTGAGLFPDRLIMKSDNTSFEELNKIVEGVLVDFAHKVAKELKREDQKATIVTVFKEYFQLYTLEVETNENLIETIMPYLDSMELQRNFSQKEDNVLGTFFFRISESFLIKDAFGIRKKHFSSLVEIATKHFENVIQFPELPIITDENEGQDLDFSIPDTDESYKKKLDKYSDDLDKRINELSIKYNPNDDTIENPFLPCYKYVAFVQADGDKVGSIIKELANKSEEELLGFSKKLYLFSKNAVKEISRYGGMNIYAGGDDLLFFAPVRCGEETIFDLLKRLDNLLKETLKGYQNHTPSMSFGTSISHFKAPMYEVLKDAAFQLFGVAKQPNDKPKNALAFRVEKHSGQGFASKIKLTSQSFIILQALLAMNQKNNAVDLRGITHDLMQRETELMATHGIPERVNNFIENNFNESIHQKEGKIFLEKVKALILASVNEANADHSSTENVMKEAIKNTHVILRTYLFLTSKELK</sequence>
<evidence type="ECO:0000256" key="2">
    <source>
        <dbReference type="ARBA" id="ARBA00023118"/>
    </source>
</evidence>
<dbReference type="InterPro" id="IPR043128">
    <property type="entry name" value="Rev_trsase/Diguanyl_cyclase"/>
</dbReference>
<dbReference type="NCBIfam" id="TIGR02577">
    <property type="entry name" value="cas_TM1794_Cmr2"/>
    <property type="match status" value="1"/>
</dbReference>
<dbReference type="InterPro" id="IPR024615">
    <property type="entry name" value="CRISPR-assoc_Cmr2_N"/>
</dbReference>
<evidence type="ECO:0000256" key="1">
    <source>
        <dbReference type="ARBA" id="ARBA00022741"/>
    </source>
</evidence>
<evidence type="ECO:0000313" key="5">
    <source>
        <dbReference type="Proteomes" id="UP001304671"/>
    </source>
</evidence>
<dbReference type="Gene3D" id="3.30.70.270">
    <property type="match status" value="1"/>
</dbReference>
<accession>A0ABU5QTB5</accession>
<keyword evidence="5" id="KW-1185">Reference proteome</keyword>